<evidence type="ECO:0000313" key="6">
    <source>
        <dbReference type="EMBL" id="MFC5834460.1"/>
    </source>
</evidence>
<dbReference type="Gene3D" id="3.40.190.290">
    <property type="match status" value="1"/>
</dbReference>
<dbReference type="PANTHER" id="PTHR30419">
    <property type="entry name" value="HTH-TYPE TRANSCRIPTIONAL REGULATOR YBHD"/>
    <property type="match status" value="1"/>
</dbReference>
<dbReference type="Pfam" id="PF03466">
    <property type="entry name" value="LysR_substrate"/>
    <property type="match status" value="1"/>
</dbReference>
<accession>A0ABW1DBR5</accession>
<dbReference type="EMBL" id="JBHSPA010000112">
    <property type="protein sequence ID" value="MFC5834460.1"/>
    <property type="molecule type" value="Genomic_DNA"/>
</dbReference>
<evidence type="ECO:0000256" key="4">
    <source>
        <dbReference type="ARBA" id="ARBA00023163"/>
    </source>
</evidence>
<dbReference type="RefSeq" id="WP_379523873.1">
    <property type="nucleotide sequence ID" value="NZ_JBHSPA010000112.1"/>
</dbReference>
<gene>
    <name evidence="6" type="ORF">ACFPZ3_62350</name>
</gene>
<organism evidence="6 7">
    <name type="scientific">Nonomuraea insulae</name>
    <dbReference type="NCBI Taxonomy" id="1616787"/>
    <lineage>
        <taxon>Bacteria</taxon>
        <taxon>Bacillati</taxon>
        <taxon>Actinomycetota</taxon>
        <taxon>Actinomycetes</taxon>
        <taxon>Streptosporangiales</taxon>
        <taxon>Streptosporangiaceae</taxon>
        <taxon>Nonomuraea</taxon>
    </lineage>
</organism>
<comment type="similarity">
    <text evidence="1">Belongs to the LysR transcriptional regulatory family.</text>
</comment>
<name>A0ABW1DBR5_9ACTN</name>
<dbReference type="PROSITE" id="PS50931">
    <property type="entry name" value="HTH_LYSR"/>
    <property type="match status" value="1"/>
</dbReference>
<sequence length="311" mass="33336">MTLQQLQAFLEARRGGSFTAAARSLQLTQPSVSELVRRLEDELGMELFRRVGRGLVSTHAGDELAPFAERALAAAHQGATAVRALRDLEGGTATFGLLRNAEFYALSELALHFHRRHPSVRVRLVGQNSAETAAAVQRGEIEAGLVTLPVDNEGLSVAPLVRDEVVYITADAGRAACPRTVADVAAAPMIFYDAHYGDTDPARRQLATRARLAGVTVEPLIEVEHLASALTLVRAGVGDTFACRAAVASHTFPAGLHVTSFAEPMYDTIALVTRRGHTLSPATLELARFAQRTLLDHARGPHGTTTIVSPR</sequence>
<dbReference type="Proteomes" id="UP001596058">
    <property type="component" value="Unassembled WGS sequence"/>
</dbReference>
<dbReference type="CDD" id="cd05466">
    <property type="entry name" value="PBP2_LTTR_substrate"/>
    <property type="match status" value="1"/>
</dbReference>
<dbReference type="InterPro" id="IPR050950">
    <property type="entry name" value="HTH-type_LysR_regulators"/>
</dbReference>
<dbReference type="InterPro" id="IPR036390">
    <property type="entry name" value="WH_DNA-bd_sf"/>
</dbReference>
<comment type="caution">
    <text evidence="6">The sequence shown here is derived from an EMBL/GenBank/DDBJ whole genome shotgun (WGS) entry which is preliminary data.</text>
</comment>
<proteinExistence type="inferred from homology"/>
<dbReference type="Gene3D" id="1.10.10.10">
    <property type="entry name" value="Winged helix-like DNA-binding domain superfamily/Winged helix DNA-binding domain"/>
    <property type="match status" value="1"/>
</dbReference>
<dbReference type="SUPFAM" id="SSF46785">
    <property type="entry name" value="Winged helix' DNA-binding domain"/>
    <property type="match status" value="1"/>
</dbReference>
<keyword evidence="2" id="KW-0805">Transcription regulation</keyword>
<dbReference type="SUPFAM" id="SSF53850">
    <property type="entry name" value="Periplasmic binding protein-like II"/>
    <property type="match status" value="1"/>
</dbReference>
<dbReference type="PRINTS" id="PR00039">
    <property type="entry name" value="HTHLYSR"/>
</dbReference>
<protein>
    <submittedName>
        <fullName evidence="6">LysR family transcriptional regulator</fullName>
    </submittedName>
</protein>
<dbReference type="InterPro" id="IPR000847">
    <property type="entry name" value="LysR_HTH_N"/>
</dbReference>
<reference evidence="7" key="1">
    <citation type="journal article" date="2019" name="Int. J. Syst. Evol. Microbiol.">
        <title>The Global Catalogue of Microorganisms (GCM) 10K type strain sequencing project: providing services to taxonomists for standard genome sequencing and annotation.</title>
        <authorList>
            <consortium name="The Broad Institute Genomics Platform"/>
            <consortium name="The Broad Institute Genome Sequencing Center for Infectious Disease"/>
            <person name="Wu L."/>
            <person name="Ma J."/>
        </authorList>
    </citation>
    <scope>NUCLEOTIDE SEQUENCE [LARGE SCALE GENOMIC DNA]</scope>
    <source>
        <strain evidence="7">CCUG 53903</strain>
    </source>
</reference>
<keyword evidence="3" id="KW-0238">DNA-binding</keyword>
<keyword evidence="4" id="KW-0804">Transcription</keyword>
<evidence type="ECO:0000259" key="5">
    <source>
        <dbReference type="PROSITE" id="PS50931"/>
    </source>
</evidence>
<dbReference type="InterPro" id="IPR005119">
    <property type="entry name" value="LysR_subst-bd"/>
</dbReference>
<dbReference type="InterPro" id="IPR036388">
    <property type="entry name" value="WH-like_DNA-bd_sf"/>
</dbReference>
<evidence type="ECO:0000256" key="2">
    <source>
        <dbReference type="ARBA" id="ARBA00023015"/>
    </source>
</evidence>
<evidence type="ECO:0000313" key="7">
    <source>
        <dbReference type="Proteomes" id="UP001596058"/>
    </source>
</evidence>
<dbReference type="Pfam" id="PF00126">
    <property type="entry name" value="HTH_1"/>
    <property type="match status" value="1"/>
</dbReference>
<evidence type="ECO:0000256" key="1">
    <source>
        <dbReference type="ARBA" id="ARBA00009437"/>
    </source>
</evidence>
<keyword evidence="7" id="KW-1185">Reference proteome</keyword>
<feature type="domain" description="HTH lysR-type" evidence="5">
    <location>
        <begin position="1"/>
        <end position="58"/>
    </location>
</feature>
<evidence type="ECO:0000256" key="3">
    <source>
        <dbReference type="ARBA" id="ARBA00023125"/>
    </source>
</evidence>